<reference evidence="1 2" key="1">
    <citation type="journal article" date="2014" name="Agronomy (Basel)">
        <title>A Draft Genome Sequence for Ensete ventricosum, the Drought-Tolerant Tree Against Hunger.</title>
        <authorList>
            <person name="Harrison J."/>
            <person name="Moore K.A."/>
            <person name="Paszkiewicz K."/>
            <person name="Jones T."/>
            <person name="Grant M."/>
            <person name="Ambacheew D."/>
            <person name="Muzemil S."/>
            <person name="Studholme D.J."/>
        </authorList>
    </citation>
    <scope>NUCLEOTIDE SEQUENCE [LARGE SCALE GENOMIC DNA]</scope>
</reference>
<feature type="non-terminal residue" evidence="1">
    <location>
        <position position="1"/>
    </location>
</feature>
<name>A0A426X581_ENSVE</name>
<comment type="caution">
    <text evidence="1">The sequence shown here is derived from an EMBL/GenBank/DDBJ whole genome shotgun (WGS) entry which is preliminary data.</text>
</comment>
<gene>
    <name evidence="1" type="ORF">B296_00042524</name>
</gene>
<dbReference type="AlphaFoldDB" id="A0A426X581"/>
<organism evidence="1 2">
    <name type="scientific">Ensete ventricosum</name>
    <name type="common">Abyssinian banana</name>
    <name type="synonym">Musa ensete</name>
    <dbReference type="NCBI Taxonomy" id="4639"/>
    <lineage>
        <taxon>Eukaryota</taxon>
        <taxon>Viridiplantae</taxon>
        <taxon>Streptophyta</taxon>
        <taxon>Embryophyta</taxon>
        <taxon>Tracheophyta</taxon>
        <taxon>Spermatophyta</taxon>
        <taxon>Magnoliopsida</taxon>
        <taxon>Liliopsida</taxon>
        <taxon>Zingiberales</taxon>
        <taxon>Musaceae</taxon>
        <taxon>Ensete</taxon>
    </lineage>
</organism>
<evidence type="ECO:0000313" key="2">
    <source>
        <dbReference type="Proteomes" id="UP000287651"/>
    </source>
</evidence>
<dbReference type="Proteomes" id="UP000287651">
    <property type="component" value="Unassembled WGS sequence"/>
</dbReference>
<evidence type="ECO:0000313" key="1">
    <source>
        <dbReference type="EMBL" id="RRT34641.1"/>
    </source>
</evidence>
<sequence>SPQALPLQVVAPAGGYRPLRARWPPFRAGPSRNRPPLAAVGCLLAGDLGRGLAVGGRPCIGADRGWPPLLLAAFTAKM</sequence>
<proteinExistence type="predicted"/>
<accession>A0A426X581</accession>
<dbReference type="EMBL" id="AMZH03026355">
    <property type="protein sequence ID" value="RRT34641.1"/>
    <property type="molecule type" value="Genomic_DNA"/>
</dbReference>
<protein>
    <submittedName>
        <fullName evidence="1">Uncharacterized protein</fullName>
    </submittedName>
</protein>